<dbReference type="OrthoDB" id="10054666at2759"/>
<keyword evidence="2" id="KW-1185">Reference proteome</keyword>
<evidence type="ECO:0000313" key="2">
    <source>
        <dbReference type="Proteomes" id="UP000314294"/>
    </source>
</evidence>
<comment type="caution">
    <text evidence="1">The sequence shown here is derived from an EMBL/GenBank/DDBJ whole genome shotgun (WGS) entry which is preliminary data.</text>
</comment>
<dbReference type="AlphaFoldDB" id="A0A4Z2F5C0"/>
<protein>
    <submittedName>
        <fullName evidence="1">Voltage-dependent calcium channel subunit alpha-2/delta-4</fullName>
    </submittedName>
</protein>
<evidence type="ECO:0000313" key="1">
    <source>
        <dbReference type="EMBL" id="TNN36050.1"/>
    </source>
</evidence>
<dbReference type="EMBL" id="SRLO01001668">
    <property type="protein sequence ID" value="TNN36050.1"/>
    <property type="molecule type" value="Genomic_DNA"/>
</dbReference>
<reference evidence="1 2" key="1">
    <citation type="submission" date="2019-03" db="EMBL/GenBank/DDBJ databases">
        <title>First draft genome of Liparis tanakae, snailfish: a comprehensive survey of snailfish specific genes.</title>
        <authorList>
            <person name="Kim W."/>
            <person name="Song I."/>
            <person name="Jeong J.-H."/>
            <person name="Kim D."/>
            <person name="Kim S."/>
            <person name="Ryu S."/>
            <person name="Song J.Y."/>
            <person name="Lee S.K."/>
        </authorList>
    </citation>
    <scope>NUCLEOTIDE SEQUENCE [LARGE SCALE GENOMIC DNA]</scope>
    <source>
        <tissue evidence="1">Muscle</tissue>
    </source>
</reference>
<dbReference type="Proteomes" id="UP000314294">
    <property type="component" value="Unassembled WGS sequence"/>
</dbReference>
<sequence length="114" mass="13282">MVRGETGFIRQSIRASVDKKKRPLFLVNDYFYTNIDETPFSFGMVLTRGHGRLMFIGNVSVEEGMGSHNALLHSEVKSRCWLENYNFIYYLFIKTHGFTVYCGIKEVLFKIINE</sequence>
<organism evidence="1 2">
    <name type="scientific">Liparis tanakae</name>
    <name type="common">Tanaka's snailfish</name>
    <dbReference type="NCBI Taxonomy" id="230148"/>
    <lineage>
        <taxon>Eukaryota</taxon>
        <taxon>Metazoa</taxon>
        <taxon>Chordata</taxon>
        <taxon>Craniata</taxon>
        <taxon>Vertebrata</taxon>
        <taxon>Euteleostomi</taxon>
        <taxon>Actinopterygii</taxon>
        <taxon>Neopterygii</taxon>
        <taxon>Teleostei</taxon>
        <taxon>Neoteleostei</taxon>
        <taxon>Acanthomorphata</taxon>
        <taxon>Eupercaria</taxon>
        <taxon>Perciformes</taxon>
        <taxon>Cottioidei</taxon>
        <taxon>Cottales</taxon>
        <taxon>Liparidae</taxon>
        <taxon>Liparis</taxon>
    </lineage>
</organism>
<name>A0A4Z2F5C0_9TELE</name>
<proteinExistence type="predicted"/>
<accession>A0A4Z2F5C0</accession>
<gene>
    <name evidence="1" type="primary">Cacna2d4_0</name>
    <name evidence="1" type="ORF">EYF80_053793</name>
</gene>